<accession>S9PY92</accession>
<name>S9PY92_SCHOY</name>
<sequence>MNYILLLISFQFLVSYFNGCFSGSGNMNYSSKTTSSHITNYHVARKMSIYIKAWIIFFQRIGLKRAILSRFAFSFLFVEELI</sequence>
<keyword evidence="1" id="KW-0732">Signal</keyword>
<protein>
    <recommendedName>
        <fullName evidence="4">Secreted protein</fullName>
    </recommendedName>
</protein>
<gene>
    <name evidence="2" type="ORF">SOCG_05098</name>
</gene>
<dbReference type="Proteomes" id="UP000016088">
    <property type="component" value="Unassembled WGS sequence"/>
</dbReference>
<evidence type="ECO:0008006" key="4">
    <source>
        <dbReference type="Google" id="ProtNLM"/>
    </source>
</evidence>
<keyword evidence="3" id="KW-1185">Reference proteome</keyword>
<evidence type="ECO:0000256" key="1">
    <source>
        <dbReference type="SAM" id="SignalP"/>
    </source>
</evidence>
<feature type="signal peptide" evidence="1">
    <location>
        <begin position="1"/>
        <end position="22"/>
    </location>
</feature>
<feature type="chain" id="PRO_5004567729" description="Secreted protein" evidence="1">
    <location>
        <begin position="23"/>
        <end position="82"/>
    </location>
</feature>
<dbReference type="HOGENOM" id="CLU_2559616_0_0_1"/>
<dbReference type="AlphaFoldDB" id="S9PY92"/>
<dbReference type="EMBL" id="KE503206">
    <property type="protein sequence ID" value="EPX74051.1"/>
    <property type="molecule type" value="Genomic_DNA"/>
</dbReference>
<dbReference type="GeneID" id="25033896"/>
<dbReference type="RefSeq" id="XP_013017849.1">
    <property type="nucleotide sequence ID" value="XM_013162395.1"/>
</dbReference>
<organism evidence="2 3">
    <name type="scientific">Schizosaccharomyces octosporus (strain yFS286)</name>
    <name type="common">Fission yeast</name>
    <name type="synonym">Octosporomyces octosporus</name>
    <dbReference type="NCBI Taxonomy" id="483514"/>
    <lineage>
        <taxon>Eukaryota</taxon>
        <taxon>Fungi</taxon>
        <taxon>Dikarya</taxon>
        <taxon>Ascomycota</taxon>
        <taxon>Taphrinomycotina</taxon>
        <taxon>Schizosaccharomycetes</taxon>
        <taxon>Schizosaccharomycetales</taxon>
        <taxon>Schizosaccharomycetaceae</taxon>
        <taxon>Schizosaccharomyces</taxon>
    </lineage>
</organism>
<evidence type="ECO:0000313" key="2">
    <source>
        <dbReference type="EMBL" id="EPX74051.1"/>
    </source>
</evidence>
<proteinExistence type="predicted"/>
<reference evidence="2 3" key="1">
    <citation type="journal article" date="2011" name="Science">
        <title>Comparative functional genomics of the fission yeasts.</title>
        <authorList>
            <person name="Rhind N."/>
            <person name="Chen Z."/>
            <person name="Yassour M."/>
            <person name="Thompson D.A."/>
            <person name="Haas B.J."/>
            <person name="Habib N."/>
            <person name="Wapinski I."/>
            <person name="Roy S."/>
            <person name="Lin M.F."/>
            <person name="Heiman D.I."/>
            <person name="Young S.K."/>
            <person name="Furuya K."/>
            <person name="Guo Y."/>
            <person name="Pidoux A."/>
            <person name="Chen H.M."/>
            <person name="Robbertse B."/>
            <person name="Goldberg J.M."/>
            <person name="Aoki K."/>
            <person name="Bayne E.H."/>
            <person name="Berlin A.M."/>
            <person name="Desjardins C.A."/>
            <person name="Dobbs E."/>
            <person name="Dukaj L."/>
            <person name="Fan L."/>
            <person name="FitzGerald M.G."/>
            <person name="French C."/>
            <person name="Gujja S."/>
            <person name="Hansen K."/>
            <person name="Keifenheim D."/>
            <person name="Levin J.Z."/>
            <person name="Mosher R.A."/>
            <person name="Mueller C.A."/>
            <person name="Pfiffner J."/>
            <person name="Priest M."/>
            <person name="Russ C."/>
            <person name="Smialowska A."/>
            <person name="Swoboda P."/>
            <person name="Sykes S.M."/>
            <person name="Vaughn M."/>
            <person name="Vengrova S."/>
            <person name="Yoder R."/>
            <person name="Zeng Q."/>
            <person name="Allshire R."/>
            <person name="Baulcombe D."/>
            <person name="Birren B.W."/>
            <person name="Brown W."/>
            <person name="Ekwall K."/>
            <person name="Kellis M."/>
            <person name="Leatherwood J."/>
            <person name="Levin H."/>
            <person name="Margalit H."/>
            <person name="Martienssen R."/>
            <person name="Nieduszynski C.A."/>
            <person name="Spatafora J.W."/>
            <person name="Friedman N."/>
            <person name="Dalgaard J.Z."/>
            <person name="Baumann P."/>
            <person name="Niki H."/>
            <person name="Regev A."/>
            <person name="Nusbaum C."/>
        </authorList>
    </citation>
    <scope>NUCLEOTIDE SEQUENCE [LARGE SCALE GENOMIC DNA]</scope>
    <source>
        <strain evidence="3">yFS286</strain>
    </source>
</reference>
<evidence type="ECO:0000313" key="3">
    <source>
        <dbReference type="Proteomes" id="UP000016088"/>
    </source>
</evidence>
<dbReference type="VEuPathDB" id="FungiDB:SOCG_05098"/>